<gene>
    <name evidence="3" type="ORF">ACFFIC_01500</name>
</gene>
<dbReference type="RefSeq" id="WP_377048244.1">
    <property type="nucleotide sequence ID" value="NZ_JBHLVZ010000001.1"/>
</dbReference>
<evidence type="ECO:0000313" key="4">
    <source>
        <dbReference type="Proteomes" id="UP001589789"/>
    </source>
</evidence>
<dbReference type="GO" id="GO:0016740">
    <property type="term" value="F:transferase activity"/>
    <property type="evidence" value="ECO:0007669"/>
    <property type="project" value="UniProtKB-KW"/>
</dbReference>
<comment type="caution">
    <text evidence="3">The sequence shown here is derived from an EMBL/GenBank/DDBJ whole genome shotgun (WGS) entry which is preliminary data.</text>
</comment>
<dbReference type="Proteomes" id="UP001589789">
    <property type="component" value="Unassembled WGS sequence"/>
</dbReference>
<dbReference type="InterPro" id="IPR003673">
    <property type="entry name" value="CoA-Trfase_fam_III"/>
</dbReference>
<keyword evidence="4" id="KW-1185">Reference proteome</keyword>
<organism evidence="3 4">
    <name type="scientific">Muricoccus vinaceus</name>
    <dbReference type="NCBI Taxonomy" id="424704"/>
    <lineage>
        <taxon>Bacteria</taxon>
        <taxon>Pseudomonadati</taxon>
        <taxon>Pseudomonadota</taxon>
        <taxon>Alphaproteobacteria</taxon>
        <taxon>Acetobacterales</taxon>
        <taxon>Roseomonadaceae</taxon>
        <taxon>Muricoccus</taxon>
    </lineage>
</organism>
<evidence type="ECO:0000256" key="2">
    <source>
        <dbReference type="SAM" id="MobiDB-lite"/>
    </source>
</evidence>
<dbReference type="PANTHER" id="PTHR48207">
    <property type="entry name" value="SUCCINATE--HYDROXYMETHYLGLUTARATE COA-TRANSFERASE"/>
    <property type="match status" value="1"/>
</dbReference>
<dbReference type="InterPro" id="IPR050483">
    <property type="entry name" value="CoA-transferase_III_domain"/>
</dbReference>
<proteinExistence type="predicted"/>
<sequence>MDHLMPQRAAGAEAGPAWKDPLAGLRVLEPPEKGDETRGFAPFLAGESHYFPGLDRGKRSLVVDIRQPEGAEILRGLACASDVLIENFRPGVMDRLGLGAEALMVANPRLVDCAIRRSASLPCAHGASSAGRTADPSRPPAARGSPIRNPDEAFFF</sequence>
<dbReference type="Gene3D" id="3.40.50.10540">
    <property type="entry name" value="Crotonobetainyl-coa:carnitine coa-transferase, domain 1"/>
    <property type="match status" value="1"/>
</dbReference>
<accession>A0ABV6ILC9</accession>
<dbReference type="SUPFAM" id="SSF89796">
    <property type="entry name" value="CoA-transferase family III (CaiB/BaiF)"/>
    <property type="match status" value="1"/>
</dbReference>
<dbReference type="InterPro" id="IPR023606">
    <property type="entry name" value="CoA-Trfase_III_dom_1_sf"/>
</dbReference>
<evidence type="ECO:0000313" key="3">
    <source>
        <dbReference type="EMBL" id="MFC0384221.1"/>
    </source>
</evidence>
<evidence type="ECO:0000256" key="1">
    <source>
        <dbReference type="ARBA" id="ARBA00022679"/>
    </source>
</evidence>
<name>A0ABV6ILC9_9PROT</name>
<keyword evidence="1 3" id="KW-0808">Transferase</keyword>
<dbReference type="PANTHER" id="PTHR48207:SF3">
    <property type="entry name" value="SUCCINATE--HYDROXYMETHYLGLUTARATE COA-TRANSFERASE"/>
    <property type="match status" value="1"/>
</dbReference>
<feature type="region of interest" description="Disordered" evidence="2">
    <location>
        <begin position="125"/>
        <end position="156"/>
    </location>
</feature>
<protein>
    <submittedName>
        <fullName evidence="3">CoA transferase</fullName>
    </submittedName>
</protein>
<dbReference type="Pfam" id="PF02515">
    <property type="entry name" value="CoA_transf_3"/>
    <property type="match status" value="1"/>
</dbReference>
<dbReference type="EMBL" id="JBHLVZ010000001">
    <property type="protein sequence ID" value="MFC0384221.1"/>
    <property type="molecule type" value="Genomic_DNA"/>
</dbReference>
<reference evidence="3 4" key="1">
    <citation type="submission" date="2024-09" db="EMBL/GenBank/DDBJ databases">
        <authorList>
            <person name="Sun Q."/>
            <person name="Mori K."/>
        </authorList>
    </citation>
    <scope>NUCLEOTIDE SEQUENCE [LARGE SCALE GENOMIC DNA]</scope>
    <source>
        <strain evidence="3 4">CCM 7468</strain>
    </source>
</reference>